<dbReference type="SUPFAM" id="SSF56784">
    <property type="entry name" value="HAD-like"/>
    <property type="match status" value="1"/>
</dbReference>
<dbReference type="InterPro" id="IPR050155">
    <property type="entry name" value="HAD-like_hydrolase_sf"/>
</dbReference>
<dbReference type="InterPro" id="IPR041492">
    <property type="entry name" value="HAD_2"/>
</dbReference>
<accession>A0ABY5ZTK6</accession>
<sequence length="216" mass="23965">MLATIMIKAIFWDNDGVLVDTEPLYFSATRAVLAEAGVALSREAFIRISLEEGRSVFDLARDQGAAPDDLERLRRLRNHRYGELLASGMAALPGVEETLRALHGHCLMAIVTSSLREHFDIIHRHTGILKYFDFILTREDYQHTKPHPEPYLTALARSGLAPRQCLVVEDTRRGLRSAVEAGLGCAVIPNGLTHASDFSEARHVLSDVRQVAALLD</sequence>
<evidence type="ECO:0000256" key="1">
    <source>
        <dbReference type="ARBA" id="ARBA00000830"/>
    </source>
</evidence>
<organism evidence="5 6">
    <name type="scientific">Geoalkalibacter halelectricus</name>
    <dbReference type="NCBI Taxonomy" id="2847045"/>
    <lineage>
        <taxon>Bacteria</taxon>
        <taxon>Pseudomonadati</taxon>
        <taxon>Thermodesulfobacteriota</taxon>
        <taxon>Desulfuromonadia</taxon>
        <taxon>Desulfuromonadales</taxon>
        <taxon>Geoalkalibacteraceae</taxon>
        <taxon>Geoalkalibacter</taxon>
    </lineage>
</organism>
<reference evidence="5" key="1">
    <citation type="journal article" date="2022" name="Environ. Microbiol.">
        <title>Geoalkalibacter halelectricus SAP #1 sp. nov. possessing extracellular electron transfer and mineral#reducing capabilities from a haloalkaline environment.</title>
        <authorList>
            <person name="Yadav S."/>
            <person name="Singh R."/>
            <person name="Sundharam S.S."/>
            <person name="Chaudhary S."/>
            <person name="Krishnamurthi S."/>
            <person name="Patil S.A."/>
        </authorList>
    </citation>
    <scope>NUCLEOTIDE SEQUENCE</scope>
    <source>
        <strain evidence="5">SAP-1</strain>
    </source>
</reference>
<evidence type="ECO:0000256" key="4">
    <source>
        <dbReference type="ARBA" id="ARBA00013078"/>
    </source>
</evidence>
<protein>
    <recommendedName>
        <fullName evidence="4">phosphoglycolate phosphatase</fullName>
        <ecNumber evidence="4">3.1.3.18</ecNumber>
    </recommendedName>
</protein>
<comment type="catalytic activity">
    <reaction evidence="1">
        <text>2-phosphoglycolate + H2O = glycolate + phosphate</text>
        <dbReference type="Rhea" id="RHEA:14369"/>
        <dbReference type="ChEBI" id="CHEBI:15377"/>
        <dbReference type="ChEBI" id="CHEBI:29805"/>
        <dbReference type="ChEBI" id="CHEBI:43474"/>
        <dbReference type="ChEBI" id="CHEBI:58033"/>
        <dbReference type="EC" id="3.1.3.18"/>
    </reaction>
</comment>
<dbReference type="NCBIfam" id="TIGR01509">
    <property type="entry name" value="HAD-SF-IA-v3"/>
    <property type="match status" value="1"/>
</dbReference>
<evidence type="ECO:0000256" key="3">
    <source>
        <dbReference type="ARBA" id="ARBA00006171"/>
    </source>
</evidence>
<dbReference type="InterPro" id="IPR023214">
    <property type="entry name" value="HAD_sf"/>
</dbReference>
<evidence type="ECO:0000313" key="5">
    <source>
        <dbReference type="EMBL" id="UWZ81004.1"/>
    </source>
</evidence>
<proteinExistence type="inferred from homology"/>
<dbReference type="CDD" id="cd07505">
    <property type="entry name" value="HAD_BPGM-like"/>
    <property type="match status" value="1"/>
</dbReference>
<dbReference type="PANTHER" id="PTHR43434">
    <property type="entry name" value="PHOSPHOGLYCOLATE PHOSPHATASE"/>
    <property type="match status" value="1"/>
</dbReference>
<dbReference type="InterPro" id="IPR006439">
    <property type="entry name" value="HAD-SF_hydro_IA"/>
</dbReference>
<dbReference type="InterPro" id="IPR023198">
    <property type="entry name" value="PGP-like_dom2"/>
</dbReference>
<evidence type="ECO:0000256" key="2">
    <source>
        <dbReference type="ARBA" id="ARBA00004818"/>
    </source>
</evidence>
<comment type="pathway">
    <text evidence="2">Organic acid metabolism; glycolate biosynthesis; glycolate from 2-phosphoglycolate: step 1/1.</text>
</comment>
<dbReference type="EMBL" id="CP092109">
    <property type="protein sequence ID" value="UWZ81004.1"/>
    <property type="molecule type" value="Genomic_DNA"/>
</dbReference>
<evidence type="ECO:0000313" key="6">
    <source>
        <dbReference type="Proteomes" id="UP001060414"/>
    </source>
</evidence>
<dbReference type="SFLD" id="SFLDS00003">
    <property type="entry name" value="Haloacid_Dehalogenase"/>
    <property type="match status" value="1"/>
</dbReference>
<dbReference type="EC" id="3.1.3.18" evidence="4"/>
<dbReference type="RefSeq" id="WP_260749372.1">
    <property type="nucleotide sequence ID" value="NZ_CP092109.1"/>
</dbReference>
<dbReference type="PANTHER" id="PTHR43434:SF1">
    <property type="entry name" value="PHOSPHOGLYCOLATE PHOSPHATASE"/>
    <property type="match status" value="1"/>
</dbReference>
<dbReference type="Gene3D" id="1.10.150.240">
    <property type="entry name" value="Putative phosphatase, domain 2"/>
    <property type="match status" value="1"/>
</dbReference>
<dbReference type="InterPro" id="IPR036412">
    <property type="entry name" value="HAD-like_sf"/>
</dbReference>
<dbReference type="Pfam" id="PF13419">
    <property type="entry name" value="HAD_2"/>
    <property type="match status" value="1"/>
</dbReference>
<keyword evidence="6" id="KW-1185">Reference proteome</keyword>
<dbReference type="Proteomes" id="UP001060414">
    <property type="component" value="Chromosome"/>
</dbReference>
<dbReference type="SFLD" id="SFLDG01129">
    <property type="entry name" value="C1.5:_HAD__Beta-PGM__Phosphata"/>
    <property type="match status" value="1"/>
</dbReference>
<name>A0ABY5ZTK6_9BACT</name>
<gene>
    <name evidence="5" type="ORF">L9S41_06310</name>
</gene>
<dbReference type="Gene3D" id="3.40.50.1000">
    <property type="entry name" value="HAD superfamily/HAD-like"/>
    <property type="match status" value="1"/>
</dbReference>
<comment type="similarity">
    <text evidence="3">Belongs to the HAD-like hydrolase superfamily. CbbY/CbbZ/Gph/YieH family.</text>
</comment>